<dbReference type="RefSeq" id="XP_009063738.1">
    <property type="nucleotide sequence ID" value="XM_009065490.1"/>
</dbReference>
<evidence type="ECO:0000313" key="2">
    <source>
        <dbReference type="Proteomes" id="UP000030746"/>
    </source>
</evidence>
<accession>V3ZMG0</accession>
<evidence type="ECO:0008006" key="3">
    <source>
        <dbReference type="Google" id="ProtNLM"/>
    </source>
</evidence>
<name>V3ZMG0_LOTGI</name>
<dbReference type="OrthoDB" id="10265614at2759"/>
<dbReference type="HOGENOM" id="CLU_010254_0_2_1"/>
<dbReference type="CTD" id="20236484"/>
<dbReference type="SUPFAM" id="SSF56672">
    <property type="entry name" value="DNA/RNA polymerases"/>
    <property type="match status" value="1"/>
</dbReference>
<gene>
    <name evidence="1" type="ORF">LOTGIDRAFT_154981</name>
</gene>
<dbReference type="PROSITE" id="PS00116">
    <property type="entry name" value="DNA_POLYMERASE_B"/>
    <property type="match status" value="1"/>
</dbReference>
<dbReference type="InterPro" id="IPR017964">
    <property type="entry name" value="DNA-dir_DNA_pol_B_CS"/>
</dbReference>
<dbReference type="Proteomes" id="UP000030746">
    <property type="component" value="Unassembled WGS sequence"/>
</dbReference>
<dbReference type="GO" id="GO:0003676">
    <property type="term" value="F:nucleic acid binding"/>
    <property type="evidence" value="ECO:0007669"/>
    <property type="project" value="InterPro"/>
</dbReference>
<evidence type="ECO:0000313" key="1">
    <source>
        <dbReference type="EMBL" id="ESO85492.1"/>
    </source>
</evidence>
<organism evidence="1 2">
    <name type="scientific">Lottia gigantea</name>
    <name type="common">Giant owl limpet</name>
    <dbReference type="NCBI Taxonomy" id="225164"/>
    <lineage>
        <taxon>Eukaryota</taxon>
        <taxon>Metazoa</taxon>
        <taxon>Spiralia</taxon>
        <taxon>Lophotrochozoa</taxon>
        <taxon>Mollusca</taxon>
        <taxon>Gastropoda</taxon>
        <taxon>Patellogastropoda</taxon>
        <taxon>Lottioidea</taxon>
        <taxon>Lottiidae</taxon>
        <taxon>Lottia</taxon>
    </lineage>
</organism>
<dbReference type="EMBL" id="KB203274">
    <property type="protein sequence ID" value="ESO85492.1"/>
    <property type="molecule type" value="Genomic_DNA"/>
</dbReference>
<protein>
    <recommendedName>
        <fullName evidence="3">DNA-directed DNA polymerase</fullName>
    </recommendedName>
</protein>
<sequence>MTTARICEFNKKFNTNFQIYMPKHRHFQPQKVTEELDWVFYLHKDHFCLIRRNNKALGIKEIEDNYDENVWRTCEDDNAVTQVSLLKLNVFPTIPDYCLYAWDCETYCEKETNKAIPYCCTLVNLEKLRKRLDDYNNYLRDLSDFNETLDFKPSDPISEEFYNKLKTNIVEIFVGTDCIDQMLQRLGKVDQKRLTLISHNGSGFDNWIMIKNVKKLTQCPLKTARGILSLPLTNSFTDEYLQKKRKRQKEIKGNSNYLQNINFTCSYQHESSSLAAWGKSSNLPMNLRKIEDINIAKYTKDNWESLRHEWEPYAKRDTLCLGAFLIKYNQAMKKTVFQNVSNNLTAPLSLKGWYYLYHYDKEMVEEEWYESTRMVPKHTEKQNVEKVYSHTHPFIRYFIRQSIKGERVSANRKSFETNKMNEICAILKEYNESDTEGIIDLFKEYSVNPKDKTEVHAKLKELDYSKLMAFDANGLYASAMTEGEYPKAESARAFLLEEEKEFVKLFNKQKFRPRTAILKVWFEYPKKMFFQPIPAKDKITFTNRIGQKETGTKIRFRNGFCHDVLTSVDIQEKVKSGGKIIRILDGIVYEKNFKTPPYRDYILILKELRNKYKKGDMVASNCMKLLGNSLYGKSIQKDINTSRHLWSEATFKANFDSHVKSYEKVNDSQYIVEMNEEEKEFVPPKDFTRLTPTHLGAFILSHSKKIRNNFIHVIDGFYMPEIYYTDTDSLYISSSNWDKLNEAGLVSENEYSKGKNDYGDGGIIFGLYLAPKVKYNIILTFDGVLKEKKTFKGYSNYKIKVEDYIQLASGHDVTNEFKKPWVKSFTNGIVIPNEKQKKVFRSYLNLVKRKTPNSEGIMYPYNNKDEMCLDENYEFDDFDYLTIQEENEECYFFCFK</sequence>
<dbReference type="KEGG" id="lgi:LOTGIDRAFT_154981"/>
<dbReference type="InterPro" id="IPR043502">
    <property type="entry name" value="DNA/RNA_pol_sf"/>
</dbReference>
<proteinExistence type="predicted"/>
<dbReference type="GeneID" id="20236484"/>
<keyword evidence="2" id="KW-1185">Reference proteome</keyword>
<dbReference type="GO" id="GO:0000166">
    <property type="term" value="F:nucleotide binding"/>
    <property type="evidence" value="ECO:0007669"/>
    <property type="project" value="InterPro"/>
</dbReference>
<dbReference type="AlphaFoldDB" id="V3ZMG0"/>
<reference evidence="1 2" key="1">
    <citation type="journal article" date="2013" name="Nature">
        <title>Insights into bilaterian evolution from three spiralian genomes.</title>
        <authorList>
            <person name="Simakov O."/>
            <person name="Marletaz F."/>
            <person name="Cho S.J."/>
            <person name="Edsinger-Gonzales E."/>
            <person name="Havlak P."/>
            <person name="Hellsten U."/>
            <person name="Kuo D.H."/>
            <person name="Larsson T."/>
            <person name="Lv J."/>
            <person name="Arendt D."/>
            <person name="Savage R."/>
            <person name="Osoegawa K."/>
            <person name="de Jong P."/>
            <person name="Grimwood J."/>
            <person name="Chapman J.A."/>
            <person name="Shapiro H."/>
            <person name="Aerts A."/>
            <person name="Otillar R.P."/>
            <person name="Terry A.Y."/>
            <person name="Boore J.L."/>
            <person name="Grigoriev I.V."/>
            <person name="Lindberg D.R."/>
            <person name="Seaver E.C."/>
            <person name="Weisblat D.A."/>
            <person name="Putnam N.H."/>
            <person name="Rokhsar D.S."/>
        </authorList>
    </citation>
    <scope>NUCLEOTIDE SEQUENCE [LARGE SCALE GENOMIC DNA]</scope>
</reference>